<accession>A0A803KZA6</accession>
<evidence type="ECO:0000256" key="1">
    <source>
        <dbReference type="ARBA" id="ARBA00004123"/>
    </source>
</evidence>
<dbReference type="GO" id="GO:0016567">
    <property type="term" value="P:protein ubiquitination"/>
    <property type="evidence" value="ECO:0007669"/>
    <property type="project" value="UniProtKB-UniPathway"/>
</dbReference>
<feature type="region of interest" description="Disordered" evidence="8">
    <location>
        <begin position="247"/>
        <end position="305"/>
    </location>
</feature>
<dbReference type="OMA" id="FICHEMH"/>
<dbReference type="Gene3D" id="3.30.710.10">
    <property type="entry name" value="Potassium Channel Kv1.1, Chain A"/>
    <property type="match status" value="1"/>
</dbReference>
<feature type="domain" description="SKP1 component dimerisation" evidence="9">
    <location>
        <begin position="156"/>
        <end position="193"/>
    </location>
</feature>
<dbReference type="SMART" id="SM00512">
    <property type="entry name" value="Skp1"/>
    <property type="match status" value="1"/>
</dbReference>
<evidence type="ECO:0008006" key="13">
    <source>
        <dbReference type="Google" id="ProtNLM"/>
    </source>
</evidence>
<sequence>MVMGGYSRSVGGAMNLGKGRVNTDKSSTDIPVFQHDEFHGNLDSLPAPIYAQMMKTYIWLQTADGSIQQVEQEVAMFCPVICHEIHAGKGTSKNHAICLPQRVNPAMLSLILDYCRFHQVPGHSNKERKSFDEKFIRMDTKRLCELASAADSLQLKPLVELTSRALARMIEGKTPEEIREIFCLPDDLTEEEKLEPLRNMTDDPRIRLLNRLYAKRRKELREKEKLKTAETEKMHVDNRSVDDLLSYINGGDEDNKAVKTSKSKKKHRRKKDQSKSSPLINGVENHKETMDNCSQVSTNGASPSAKKELSNLDYCFDGEENLDDGEDDIDPAIKEQIDSCAPYDSYMLETVPLLNNLDVDSSLVKQLVLSIEGNKDGKFRGNGRDVFLIMDDRMNMSCVH</sequence>
<comment type="subunit">
    <text evidence="4">Part of a SCF (SKP1-cullin-F-box) protein ligase complex.</text>
</comment>
<dbReference type="InterPro" id="IPR016072">
    <property type="entry name" value="Skp1_comp_dimer"/>
</dbReference>
<dbReference type="InterPro" id="IPR036296">
    <property type="entry name" value="SKP1-like_dim_sf"/>
</dbReference>
<dbReference type="InterPro" id="IPR016897">
    <property type="entry name" value="SKP1"/>
</dbReference>
<comment type="function">
    <text evidence="7">Involved in ubiquitination and subsequent proteasomal degradation of target proteins. Together with CUL1, RBX1 and a F-box protein, it forms a SCF E3 ubiquitin ligase complex. The functional specificity of this complex depends on the type of F-box protein. In the SCF complex, it serves as an adapter that links the F-box protein to CUL1.</text>
</comment>
<dbReference type="GO" id="GO:0009867">
    <property type="term" value="P:jasmonic acid mediated signaling pathway"/>
    <property type="evidence" value="ECO:0007669"/>
    <property type="project" value="UniProtKB-ARBA"/>
</dbReference>
<feature type="compositionally biased region" description="Basic residues" evidence="8">
    <location>
        <begin position="259"/>
        <end position="272"/>
    </location>
</feature>
<dbReference type="InterPro" id="IPR001232">
    <property type="entry name" value="SKP1-like"/>
</dbReference>
<evidence type="ECO:0000313" key="11">
    <source>
        <dbReference type="EnsemblPlants" id="AUR62004365-RA:cds"/>
    </source>
</evidence>
<comment type="pathway">
    <text evidence="2">Protein modification; protein ubiquitination.</text>
</comment>
<evidence type="ECO:0000256" key="5">
    <source>
        <dbReference type="ARBA" id="ARBA00022786"/>
    </source>
</evidence>
<evidence type="ECO:0000256" key="7">
    <source>
        <dbReference type="ARBA" id="ARBA00054396"/>
    </source>
</evidence>
<keyword evidence="6" id="KW-0539">Nucleus</keyword>
<evidence type="ECO:0000259" key="10">
    <source>
        <dbReference type="Pfam" id="PF03931"/>
    </source>
</evidence>
<dbReference type="SUPFAM" id="SSF81382">
    <property type="entry name" value="Skp1 dimerisation domain-like"/>
    <property type="match status" value="1"/>
</dbReference>
<dbReference type="SUPFAM" id="SSF54695">
    <property type="entry name" value="POZ domain"/>
    <property type="match status" value="1"/>
</dbReference>
<organism evidence="11 12">
    <name type="scientific">Chenopodium quinoa</name>
    <name type="common">Quinoa</name>
    <dbReference type="NCBI Taxonomy" id="63459"/>
    <lineage>
        <taxon>Eukaryota</taxon>
        <taxon>Viridiplantae</taxon>
        <taxon>Streptophyta</taxon>
        <taxon>Embryophyta</taxon>
        <taxon>Tracheophyta</taxon>
        <taxon>Spermatophyta</taxon>
        <taxon>Magnoliopsida</taxon>
        <taxon>eudicotyledons</taxon>
        <taxon>Gunneridae</taxon>
        <taxon>Pentapetalae</taxon>
        <taxon>Caryophyllales</taxon>
        <taxon>Chenopodiaceae</taxon>
        <taxon>Chenopodioideae</taxon>
        <taxon>Atripliceae</taxon>
        <taxon>Chenopodium</taxon>
    </lineage>
</organism>
<dbReference type="InterPro" id="IPR016073">
    <property type="entry name" value="Skp1_comp_POZ"/>
</dbReference>
<dbReference type="Pfam" id="PF03931">
    <property type="entry name" value="Skp1_POZ"/>
    <property type="match status" value="1"/>
</dbReference>
<evidence type="ECO:0000259" key="9">
    <source>
        <dbReference type="Pfam" id="PF01466"/>
    </source>
</evidence>
<dbReference type="Proteomes" id="UP000596660">
    <property type="component" value="Unplaced"/>
</dbReference>
<evidence type="ECO:0000256" key="4">
    <source>
        <dbReference type="ARBA" id="ARBA00011621"/>
    </source>
</evidence>
<dbReference type="InterPro" id="IPR011333">
    <property type="entry name" value="SKP1/BTB/POZ_sf"/>
</dbReference>
<evidence type="ECO:0000256" key="6">
    <source>
        <dbReference type="ARBA" id="ARBA00023242"/>
    </source>
</evidence>
<dbReference type="EnsemblPlants" id="AUR62004365-RA">
    <property type="protein sequence ID" value="AUR62004365-RA:cds"/>
    <property type="gene ID" value="AUR62004365"/>
</dbReference>
<dbReference type="PANTHER" id="PTHR11165">
    <property type="entry name" value="SKP1"/>
    <property type="match status" value="1"/>
</dbReference>
<dbReference type="Gramene" id="AUR62004365-RA">
    <property type="protein sequence ID" value="AUR62004365-RA:cds"/>
    <property type="gene ID" value="AUR62004365"/>
</dbReference>
<reference evidence="11" key="1">
    <citation type="journal article" date="2017" name="Nature">
        <title>The genome of Chenopodium quinoa.</title>
        <authorList>
            <person name="Jarvis D.E."/>
            <person name="Ho Y.S."/>
            <person name="Lightfoot D.J."/>
            <person name="Schmoeckel S.M."/>
            <person name="Li B."/>
            <person name="Borm T.J.A."/>
            <person name="Ohyanagi H."/>
            <person name="Mineta K."/>
            <person name="Michell C.T."/>
            <person name="Saber N."/>
            <person name="Kharbatia N.M."/>
            <person name="Rupper R.R."/>
            <person name="Sharp A.R."/>
            <person name="Dally N."/>
            <person name="Boughton B.A."/>
            <person name="Woo Y.H."/>
            <person name="Gao G."/>
            <person name="Schijlen E.G.W.M."/>
            <person name="Guo X."/>
            <person name="Momin A.A."/>
            <person name="Negrao S."/>
            <person name="Al-Babili S."/>
            <person name="Gehring C."/>
            <person name="Roessner U."/>
            <person name="Jung C."/>
            <person name="Murphy K."/>
            <person name="Arold S.T."/>
            <person name="Gojobori T."/>
            <person name="van der Linden C.G."/>
            <person name="van Loo E.N."/>
            <person name="Jellen E.N."/>
            <person name="Maughan P.J."/>
            <person name="Tester M."/>
        </authorList>
    </citation>
    <scope>NUCLEOTIDE SEQUENCE [LARGE SCALE GENOMIC DNA]</scope>
    <source>
        <strain evidence="11">cv. PI 614886</strain>
    </source>
</reference>
<name>A0A803KZA6_CHEQI</name>
<dbReference type="GO" id="GO:0006511">
    <property type="term" value="P:ubiquitin-dependent protein catabolic process"/>
    <property type="evidence" value="ECO:0007669"/>
    <property type="project" value="InterPro"/>
</dbReference>
<dbReference type="UniPathway" id="UPA00143"/>
<protein>
    <recommendedName>
        <fullName evidence="13">SKP1-like protein 21</fullName>
    </recommendedName>
</protein>
<keyword evidence="12" id="KW-1185">Reference proteome</keyword>
<evidence type="ECO:0000256" key="2">
    <source>
        <dbReference type="ARBA" id="ARBA00004906"/>
    </source>
</evidence>
<feature type="compositionally biased region" description="Polar residues" evidence="8">
    <location>
        <begin position="291"/>
        <end position="302"/>
    </location>
</feature>
<keyword evidence="5" id="KW-0833">Ubl conjugation pathway</keyword>
<dbReference type="Pfam" id="PF01466">
    <property type="entry name" value="Skp1"/>
    <property type="match status" value="1"/>
</dbReference>
<dbReference type="GO" id="GO:0005634">
    <property type="term" value="C:nucleus"/>
    <property type="evidence" value="ECO:0007669"/>
    <property type="project" value="UniProtKB-SubCell"/>
</dbReference>
<evidence type="ECO:0000256" key="8">
    <source>
        <dbReference type="SAM" id="MobiDB-lite"/>
    </source>
</evidence>
<feature type="domain" description="SKP1 component POZ" evidence="10">
    <location>
        <begin position="58"/>
        <end position="119"/>
    </location>
</feature>
<comment type="similarity">
    <text evidence="3">Belongs to the SKP1 family.</text>
</comment>
<comment type="subcellular location">
    <subcellularLocation>
        <location evidence="1">Nucleus</location>
    </subcellularLocation>
</comment>
<evidence type="ECO:0000256" key="3">
    <source>
        <dbReference type="ARBA" id="ARBA00009993"/>
    </source>
</evidence>
<reference evidence="11" key="2">
    <citation type="submission" date="2021-03" db="UniProtKB">
        <authorList>
            <consortium name="EnsemblPlants"/>
        </authorList>
    </citation>
    <scope>IDENTIFICATION</scope>
</reference>
<evidence type="ECO:0000313" key="12">
    <source>
        <dbReference type="Proteomes" id="UP000596660"/>
    </source>
</evidence>
<dbReference type="AlphaFoldDB" id="A0A803KZA6"/>
<proteinExistence type="inferred from homology"/>
<dbReference type="FunFam" id="3.30.710.10:FF:000022">
    <property type="entry name" value="SKP1-like protein 21 isoform X1"/>
    <property type="match status" value="1"/>
</dbReference>